<dbReference type="eggNOG" id="COG0110">
    <property type="taxonomic scope" value="Bacteria"/>
</dbReference>
<dbReference type="PANTHER" id="PTHR23416:SF23">
    <property type="entry name" value="ACETYLTRANSFERASE C18B11.09C-RELATED"/>
    <property type="match status" value="1"/>
</dbReference>
<dbReference type="Pfam" id="PF14602">
    <property type="entry name" value="Hexapep_2"/>
    <property type="match status" value="1"/>
</dbReference>
<keyword evidence="2 4" id="KW-0808">Transferase</keyword>
<dbReference type="Proteomes" id="UP000004910">
    <property type="component" value="Unassembled WGS sequence"/>
</dbReference>
<dbReference type="InterPro" id="IPR011004">
    <property type="entry name" value="Trimer_LpxA-like_sf"/>
</dbReference>
<keyword evidence="3" id="KW-0677">Repeat</keyword>
<comment type="caution">
    <text evidence="4">The sequence shown here is derived from an EMBL/GenBank/DDBJ whole genome shotgun (WGS) entry which is preliminary data.</text>
</comment>
<evidence type="ECO:0000256" key="1">
    <source>
        <dbReference type="ARBA" id="ARBA00007274"/>
    </source>
</evidence>
<reference evidence="4" key="1">
    <citation type="submission" date="2008-02" db="EMBL/GenBank/DDBJ databases">
        <authorList>
            <person name="Fulton L."/>
            <person name="Clifton S."/>
            <person name="Fulton B."/>
            <person name="Xu J."/>
            <person name="Minx P."/>
            <person name="Pepin K.H."/>
            <person name="Johnson M."/>
            <person name="Thiruvilangam P."/>
            <person name="Bhonagiri V."/>
            <person name="Nash W.E."/>
            <person name="Mardis E.R."/>
            <person name="Wilson R.K."/>
        </authorList>
    </citation>
    <scope>NUCLEOTIDE SEQUENCE [LARGE SCALE GENOMIC DNA]</scope>
    <source>
        <strain evidence="4">DSM 1552</strain>
    </source>
</reference>
<accession>B1C0Q3</accession>
<evidence type="ECO:0000313" key="5">
    <source>
        <dbReference type="Proteomes" id="UP000004910"/>
    </source>
</evidence>
<dbReference type="CDD" id="cd03349">
    <property type="entry name" value="LbH_XAT"/>
    <property type="match status" value="1"/>
</dbReference>
<name>B1C0Q3_9FIRM</name>
<comment type="similarity">
    <text evidence="1">Belongs to the transferase hexapeptide repeat family.</text>
</comment>
<dbReference type="PANTHER" id="PTHR23416">
    <property type="entry name" value="SIALIC ACID SYNTHASE-RELATED"/>
    <property type="match status" value="1"/>
</dbReference>
<dbReference type="HOGENOM" id="CLU_051638_7_3_9"/>
<dbReference type="EMBL" id="ABIK02000006">
    <property type="protein sequence ID" value="EDS75388.1"/>
    <property type="molecule type" value="Genomic_DNA"/>
</dbReference>
<dbReference type="RefSeq" id="WP_004609259.1">
    <property type="nucleotide sequence ID" value="NZ_CP102275.1"/>
</dbReference>
<dbReference type="SUPFAM" id="SSF51161">
    <property type="entry name" value="Trimeric LpxA-like enzymes"/>
    <property type="match status" value="1"/>
</dbReference>
<dbReference type="GeneID" id="94017609"/>
<keyword evidence="5" id="KW-1185">Reference proteome</keyword>
<evidence type="ECO:0000256" key="3">
    <source>
        <dbReference type="ARBA" id="ARBA00022737"/>
    </source>
</evidence>
<evidence type="ECO:0000256" key="2">
    <source>
        <dbReference type="ARBA" id="ARBA00022679"/>
    </source>
</evidence>
<dbReference type="PROSITE" id="PS00101">
    <property type="entry name" value="HEXAPEP_TRANSFERASES"/>
    <property type="match status" value="1"/>
</dbReference>
<proteinExistence type="inferred from homology"/>
<dbReference type="InterPro" id="IPR018357">
    <property type="entry name" value="Hexapep_transf_CS"/>
</dbReference>
<dbReference type="GO" id="GO:0008374">
    <property type="term" value="F:O-acyltransferase activity"/>
    <property type="evidence" value="ECO:0007669"/>
    <property type="project" value="TreeGrafter"/>
</dbReference>
<dbReference type="InterPro" id="IPR051159">
    <property type="entry name" value="Hexapeptide_acetyltransf"/>
</dbReference>
<gene>
    <name evidence="4" type="ORF">CLOSPI_00782</name>
</gene>
<sequence>MPILKSACGSCEKGVTIGKQCTISGIKNIKIGKNSSIGGRALILCTRAKLIIGNYVMIGPQVSIITGDHKIDTIGKYMVNVSDDEKVPENDLPVVIEDDVWIGANSTILKGVTIGEGSVVAAGSVVTKNVPAYTIVGGVPAKIIKNRFTDDELKKHRKLKNFKN</sequence>
<organism evidence="4 5">
    <name type="scientific">Thomasclavelia spiroformis DSM 1552</name>
    <dbReference type="NCBI Taxonomy" id="428126"/>
    <lineage>
        <taxon>Bacteria</taxon>
        <taxon>Bacillati</taxon>
        <taxon>Bacillota</taxon>
        <taxon>Erysipelotrichia</taxon>
        <taxon>Erysipelotrichales</taxon>
        <taxon>Coprobacillaceae</taxon>
        <taxon>Thomasclavelia</taxon>
    </lineage>
</organism>
<dbReference type="GO" id="GO:0005829">
    <property type="term" value="C:cytosol"/>
    <property type="evidence" value="ECO:0007669"/>
    <property type="project" value="TreeGrafter"/>
</dbReference>
<evidence type="ECO:0000313" key="4">
    <source>
        <dbReference type="EMBL" id="EDS75388.1"/>
    </source>
</evidence>
<dbReference type="STRING" id="428126.CLOSPI_00782"/>
<dbReference type="AlphaFoldDB" id="B1C0Q3"/>
<dbReference type="Gene3D" id="2.160.10.10">
    <property type="entry name" value="Hexapeptide repeat proteins"/>
    <property type="match status" value="1"/>
</dbReference>
<protein>
    <submittedName>
        <fullName evidence="4">Bacterial transferase hexapeptide repeat protein</fullName>
    </submittedName>
</protein>
<dbReference type="InterPro" id="IPR001451">
    <property type="entry name" value="Hexapep"/>
</dbReference>
<reference evidence="4" key="2">
    <citation type="submission" date="2014-06" db="EMBL/GenBank/DDBJ databases">
        <title>Draft genome sequence of Clostridium spiroforme (DSM 1552).</title>
        <authorList>
            <person name="Sudarsanam P."/>
            <person name="Ley R."/>
            <person name="Guruge J."/>
            <person name="Turnbaugh P.J."/>
            <person name="Mahowald M."/>
            <person name="Liep D."/>
            <person name="Gordon J."/>
        </authorList>
    </citation>
    <scope>NUCLEOTIDE SEQUENCE</scope>
    <source>
        <strain evidence="4">DSM 1552</strain>
    </source>
</reference>